<dbReference type="EMBL" id="JARIHO010000004">
    <property type="protein sequence ID" value="KAJ7362288.1"/>
    <property type="molecule type" value="Genomic_DNA"/>
</dbReference>
<organism evidence="1 2">
    <name type="scientific">Mycena albidolilacea</name>
    <dbReference type="NCBI Taxonomy" id="1033008"/>
    <lineage>
        <taxon>Eukaryota</taxon>
        <taxon>Fungi</taxon>
        <taxon>Dikarya</taxon>
        <taxon>Basidiomycota</taxon>
        <taxon>Agaricomycotina</taxon>
        <taxon>Agaricomycetes</taxon>
        <taxon>Agaricomycetidae</taxon>
        <taxon>Agaricales</taxon>
        <taxon>Marasmiineae</taxon>
        <taxon>Mycenaceae</taxon>
        <taxon>Mycena</taxon>
    </lineage>
</organism>
<protein>
    <submittedName>
        <fullName evidence="1">Uncharacterized protein</fullName>
    </submittedName>
</protein>
<dbReference type="Proteomes" id="UP001218218">
    <property type="component" value="Unassembled WGS sequence"/>
</dbReference>
<dbReference type="AlphaFoldDB" id="A0AAD7ALX6"/>
<accession>A0AAD7ALX6</accession>
<name>A0AAD7ALX6_9AGAR</name>
<comment type="caution">
    <text evidence="1">The sequence shown here is derived from an EMBL/GenBank/DDBJ whole genome shotgun (WGS) entry which is preliminary data.</text>
</comment>
<keyword evidence="2" id="KW-1185">Reference proteome</keyword>
<proteinExistence type="predicted"/>
<reference evidence="1" key="1">
    <citation type="submission" date="2023-03" db="EMBL/GenBank/DDBJ databases">
        <title>Massive genome expansion in bonnet fungi (Mycena s.s.) driven by repeated elements and novel gene families across ecological guilds.</title>
        <authorList>
            <consortium name="Lawrence Berkeley National Laboratory"/>
            <person name="Harder C.B."/>
            <person name="Miyauchi S."/>
            <person name="Viragh M."/>
            <person name="Kuo A."/>
            <person name="Thoen E."/>
            <person name="Andreopoulos B."/>
            <person name="Lu D."/>
            <person name="Skrede I."/>
            <person name="Drula E."/>
            <person name="Henrissat B."/>
            <person name="Morin E."/>
            <person name="Kohler A."/>
            <person name="Barry K."/>
            <person name="LaButti K."/>
            <person name="Morin E."/>
            <person name="Salamov A."/>
            <person name="Lipzen A."/>
            <person name="Mereny Z."/>
            <person name="Hegedus B."/>
            <person name="Baldrian P."/>
            <person name="Stursova M."/>
            <person name="Weitz H."/>
            <person name="Taylor A."/>
            <person name="Grigoriev I.V."/>
            <person name="Nagy L.G."/>
            <person name="Martin F."/>
            <person name="Kauserud H."/>
        </authorList>
    </citation>
    <scope>NUCLEOTIDE SEQUENCE</scope>
    <source>
        <strain evidence="1">CBHHK002</strain>
    </source>
</reference>
<evidence type="ECO:0000313" key="1">
    <source>
        <dbReference type="EMBL" id="KAJ7362288.1"/>
    </source>
</evidence>
<sequence>MTYHAHHTRSPRPWGLSSPTHILHKFRRVKSLSPWSSISIHPGRPFRRAPIALPAYPRDEDRGINDVGIYGRIVLHATPFPLRRPLALLETARRKNPSIQESSPALAGLSSIFLNPHPQPHRLTAPPNFPRTTFEWPKKKISFNRIFQSHTFGVRSEYLPAYPHIFSLPSPEAKTPFSVPSFATRASAAALNDPPNPSRFRTRANSVLRPVPFLFYRQGIFVRRLSRPHRLAVCRQARVCRPAALTTIPPVIAEEVADIKDWMAVDRTYEGVYRNIRCGLPYLIDDTLPSPHLGVAVLCLWACHPPRRRVQGGLRSHLVSSSAPRRVKRSAASPLLPVPPLVSPSPIRRPPTPESLACFVFRPNVTERRFTHSLASVAVVARRIRNGWCLRLPCLVCSVRPSHR</sequence>
<gene>
    <name evidence="1" type="ORF">DFH08DRAFT_950574</name>
</gene>
<evidence type="ECO:0000313" key="2">
    <source>
        <dbReference type="Proteomes" id="UP001218218"/>
    </source>
</evidence>